<gene>
    <name evidence="2" type="ORF">FEF26_15105</name>
</gene>
<evidence type="ECO:0000256" key="1">
    <source>
        <dbReference type="SAM" id="MobiDB-lite"/>
    </source>
</evidence>
<sequence>MPWMINTPDGRQYTCDVFDAPRGGTLHICSPDATRAATLGPTTGTSTPGVAPTEFTVESVEP</sequence>
<protein>
    <submittedName>
        <fullName evidence="2">Uncharacterized protein</fullName>
    </submittedName>
</protein>
<accession>A0A5R9B6R3</accession>
<dbReference type="EMBL" id="VAVZ01000077">
    <property type="protein sequence ID" value="TLP92115.1"/>
    <property type="molecule type" value="Genomic_DNA"/>
</dbReference>
<evidence type="ECO:0000313" key="3">
    <source>
        <dbReference type="Proteomes" id="UP000310458"/>
    </source>
</evidence>
<feature type="region of interest" description="Disordered" evidence="1">
    <location>
        <begin position="39"/>
        <end position="62"/>
    </location>
</feature>
<evidence type="ECO:0000313" key="2">
    <source>
        <dbReference type="EMBL" id="TLP92115.1"/>
    </source>
</evidence>
<feature type="compositionally biased region" description="Low complexity" evidence="1">
    <location>
        <begin position="39"/>
        <end position="53"/>
    </location>
</feature>
<comment type="caution">
    <text evidence="2">The sequence shown here is derived from an EMBL/GenBank/DDBJ whole genome shotgun (WGS) entry which is preliminary data.</text>
</comment>
<reference evidence="2 3" key="1">
    <citation type="submission" date="2019-05" db="EMBL/GenBank/DDBJ databases">
        <title>Nesterenkonia sp. GY074 isolated from the Southern Atlantic Ocean.</title>
        <authorList>
            <person name="Zhang G."/>
        </authorList>
    </citation>
    <scope>NUCLEOTIDE SEQUENCE [LARGE SCALE GENOMIC DNA]</scope>
    <source>
        <strain evidence="2 3">GY074</strain>
    </source>
</reference>
<dbReference type="Proteomes" id="UP000310458">
    <property type="component" value="Unassembled WGS sequence"/>
</dbReference>
<dbReference type="RefSeq" id="WP_138254363.1">
    <property type="nucleotide sequence ID" value="NZ_VAVZ01000077.1"/>
</dbReference>
<keyword evidence="3" id="KW-1185">Reference proteome</keyword>
<dbReference type="AlphaFoldDB" id="A0A5R9B6R3"/>
<organism evidence="2 3">
    <name type="scientific">Nesterenkonia salmonea</name>
    <dbReference type="NCBI Taxonomy" id="1804987"/>
    <lineage>
        <taxon>Bacteria</taxon>
        <taxon>Bacillati</taxon>
        <taxon>Actinomycetota</taxon>
        <taxon>Actinomycetes</taxon>
        <taxon>Micrococcales</taxon>
        <taxon>Micrococcaceae</taxon>
        <taxon>Nesterenkonia</taxon>
    </lineage>
</organism>
<proteinExistence type="predicted"/>
<name>A0A5R9B6R3_9MICC</name>